<dbReference type="InterPro" id="IPR036779">
    <property type="entry name" value="LysM_dom_sf"/>
</dbReference>
<dbReference type="Gene3D" id="3.10.350.10">
    <property type="entry name" value="LysM domain"/>
    <property type="match status" value="3"/>
</dbReference>
<proteinExistence type="predicted"/>
<comment type="caution">
    <text evidence="5">The sequence shown here is derived from an EMBL/GenBank/DDBJ whole genome shotgun (WGS) entry which is preliminary data.</text>
</comment>
<evidence type="ECO:0000313" key="5">
    <source>
        <dbReference type="EMBL" id="KGX91313.1"/>
    </source>
</evidence>
<feature type="domain" description="GH18" evidence="4">
    <location>
        <begin position="150"/>
        <end position="472"/>
    </location>
</feature>
<keyword evidence="2" id="KW-0326">Glycosidase</keyword>
<dbReference type="OrthoDB" id="9769314at2"/>
<dbReference type="Pfam" id="PF01476">
    <property type="entry name" value="LysM"/>
    <property type="match status" value="3"/>
</dbReference>
<name>A0A0A5GJB5_9BACI</name>
<feature type="domain" description="LysM" evidence="3">
    <location>
        <begin position="98"/>
        <end position="142"/>
    </location>
</feature>
<reference evidence="5 6" key="1">
    <citation type="submission" date="2013-08" db="EMBL/GenBank/DDBJ databases">
        <authorList>
            <person name="Huang J."/>
            <person name="Wang G."/>
        </authorList>
    </citation>
    <scope>NUCLEOTIDE SEQUENCE [LARGE SCALE GENOMIC DNA]</scope>
    <source>
        <strain evidence="5 6">JSM 076056</strain>
    </source>
</reference>
<dbReference type="AlphaFoldDB" id="A0A0A5GJB5"/>
<dbReference type="GO" id="GO:0008061">
    <property type="term" value="F:chitin binding"/>
    <property type="evidence" value="ECO:0007669"/>
    <property type="project" value="InterPro"/>
</dbReference>
<evidence type="ECO:0000256" key="1">
    <source>
        <dbReference type="ARBA" id="ARBA00022801"/>
    </source>
</evidence>
<dbReference type="GO" id="GO:0070492">
    <property type="term" value="F:oligosaccharide binding"/>
    <property type="evidence" value="ECO:0007669"/>
    <property type="project" value="TreeGrafter"/>
</dbReference>
<dbReference type="InterPro" id="IPR041704">
    <property type="entry name" value="CFLE_GH18"/>
</dbReference>
<feature type="domain" description="LysM" evidence="3">
    <location>
        <begin position="51"/>
        <end position="95"/>
    </location>
</feature>
<keyword evidence="1" id="KW-0378">Hydrolase</keyword>
<dbReference type="PROSITE" id="PS51782">
    <property type="entry name" value="LYSM"/>
    <property type="match status" value="3"/>
</dbReference>
<keyword evidence="6" id="KW-1185">Reference proteome</keyword>
<dbReference type="GO" id="GO:0012505">
    <property type="term" value="C:endomembrane system"/>
    <property type="evidence" value="ECO:0007669"/>
    <property type="project" value="TreeGrafter"/>
</dbReference>
<dbReference type="Pfam" id="PF00704">
    <property type="entry name" value="Glyco_hydro_18"/>
    <property type="match status" value="1"/>
</dbReference>
<dbReference type="Gene3D" id="3.10.50.10">
    <property type="match status" value="1"/>
</dbReference>
<dbReference type="InterPro" id="IPR018392">
    <property type="entry name" value="LysM"/>
</dbReference>
<dbReference type="InterPro" id="IPR029070">
    <property type="entry name" value="Chitinase_insertion_sf"/>
</dbReference>
<dbReference type="InterPro" id="IPR001223">
    <property type="entry name" value="Glyco_hydro18_cat"/>
</dbReference>
<feature type="domain" description="LysM" evidence="3">
    <location>
        <begin position="2"/>
        <end position="46"/>
    </location>
</feature>
<dbReference type="PANTHER" id="PTHR46066">
    <property type="entry name" value="CHITINASE DOMAIN-CONTAINING PROTEIN 1 FAMILY MEMBER"/>
    <property type="match status" value="1"/>
</dbReference>
<organism evidence="5 6">
    <name type="scientific">Pontibacillus halophilus JSM 076056 = DSM 19796</name>
    <dbReference type="NCBI Taxonomy" id="1385510"/>
    <lineage>
        <taxon>Bacteria</taxon>
        <taxon>Bacillati</taxon>
        <taxon>Bacillota</taxon>
        <taxon>Bacilli</taxon>
        <taxon>Bacillales</taxon>
        <taxon>Bacillaceae</taxon>
        <taxon>Pontibacillus</taxon>
    </lineage>
</organism>
<dbReference type="GO" id="GO:0005975">
    <property type="term" value="P:carbohydrate metabolic process"/>
    <property type="evidence" value="ECO:0007669"/>
    <property type="project" value="InterPro"/>
</dbReference>
<dbReference type="CDD" id="cd02874">
    <property type="entry name" value="GH18_CFLE_spore_hydrolase"/>
    <property type="match status" value="1"/>
</dbReference>
<evidence type="ECO:0000259" key="4">
    <source>
        <dbReference type="PROSITE" id="PS51910"/>
    </source>
</evidence>
<dbReference type="Gene3D" id="3.20.20.80">
    <property type="entry name" value="Glycosidases"/>
    <property type="match status" value="1"/>
</dbReference>
<dbReference type="STRING" id="1385510.GCA_000425205_02500"/>
<dbReference type="GO" id="GO:0016798">
    <property type="term" value="F:hydrolase activity, acting on glycosyl bonds"/>
    <property type="evidence" value="ECO:0007669"/>
    <property type="project" value="UniProtKB-KW"/>
</dbReference>
<evidence type="ECO:0000256" key="2">
    <source>
        <dbReference type="ARBA" id="ARBA00023295"/>
    </source>
</evidence>
<dbReference type="SMART" id="SM00257">
    <property type="entry name" value="LysM"/>
    <property type="match status" value="3"/>
</dbReference>
<evidence type="ECO:0000259" key="3">
    <source>
        <dbReference type="PROSITE" id="PS51782"/>
    </source>
</evidence>
<dbReference type="Proteomes" id="UP000030528">
    <property type="component" value="Unassembled WGS sequence"/>
</dbReference>
<sequence length="472" mass="52868">MTNHVVKRGDTLYKIANLYRTEINQIQYANDLVDADTLVIGQALFIPLRSRVYTVTPGDTLTKIASIYGLSVQSLVDHNGIKDPNFLAVGQMVSIPNQLHTVEPGDTLWQLSKDYGVSVKRLIDVNGLPANGLIRIGQKLYIPREQRPVLEVNGYSTIILQEGIHKLEKVAGQLTYVCPFSYNVRKNGTLGPIKDDSYVNAAIGNGVAPMLCLTNFDDKGFSSDLVHTVLTDSNIQTTLLDQLLSLCKEKGYVGVNVDFEYILPEDQQAFTLFLTKLVERFHASGLIVAVAVAPKVRSDQKGLLYEAFDYEAIGEIVDIVIVMTYEWGWAGGPPQAISPLPEIRKVMEYAKTAIPKDKLMVSGSLYGRDWTLPYKQGNPKAKTISPSYAIERAASYGSEILYDWKDQAPYFTYLDANTKEHIVWFEDVRSLLAKIQLAVELDIRGISFWDLRFPFEAVWPLLEETVIVQKYS</sequence>
<dbReference type="SMART" id="SM00636">
    <property type="entry name" value="Glyco_18"/>
    <property type="match status" value="1"/>
</dbReference>
<dbReference type="RefSeq" id="WP_026800833.1">
    <property type="nucleotide sequence ID" value="NZ_AULI01000010.1"/>
</dbReference>
<dbReference type="PANTHER" id="PTHR46066:SF2">
    <property type="entry name" value="CHITINASE DOMAIN-CONTAINING PROTEIN 1"/>
    <property type="match status" value="1"/>
</dbReference>
<dbReference type="InterPro" id="IPR011583">
    <property type="entry name" value="Chitinase_II/V-like_cat"/>
</dbReference>
<dbReference type="SUPFAM" id="SSF54106">
    <property type="entry name" value="LysM domain"/>
    <property type="match status" value="3"/>
</dbReference>
<accession>A0A0A5GJB5</accession>
<gene>
    <name evidence="5" type="ORF">N781_04400</name>
</gene>
<protein>
    <submittedName>
        <fullName evidence="5">Spore germination protein</fullName>
    </submittedName>
</protein>
<dbReference type="SUPFAM" id="SSF51445">
    <property type="entry name" value="(Trans)glycosidases"/>
    <property type="match status" value="1"/>
</dbReference>
<dbReference type="PROSITE" id="PS51910">
    <property type="entry name" value="GH18_2"/>
    <property type="match status" value="1"/>
</dbReference>
<evidence type="ECO:0000313" key="6">
    <source>
        <dbReference type="Proteomes" id="UP000030528"/>
    </source>
</evidence>
<dbReference type="EMBL" id="AVPE01000010">
    <property type="protein sequence ID" value="KGX91313.1"/>
    <property type="molecule type" value="Genomic_DNA"/>
</dbReference>
<dbReference type="eggNOG" id="COG3858">
    <property type="taxonomic scope" value="Bacteria"/>
</dbReference>
<dbReference type="InterPro" id="IPR017853">
    <property type="entry name" value="GH"/>
</dbReference>
<dbReference type="CDD" id="cd00118">
    <property type="entry name" value="LysM"/>
    <property type="match status" value="3"/>
</dbReference>
<dbReference type="eggNOG" id="COG1388">
    <property type="taxonomic scope" value="Bacteria"/>
</dbReference>